<accession>A0A9X7WIP7</accession>
<gene>
    <name evidence="4" type="ORF">ABW16_17175</name>
    <name evidence="5" type="ORF">K3U94_00955</name>
</gene>
<reference evidence="4 6" key="1">
    <citation type="submission" date="2015-05" db="EMBL/GenBank/DDBJ databases">
        <title>Genome sequence of Mycobacterium heraklionense Davo strain.</title>
        <authorList>
            <person name="Greninger A.L."/>
            <person name="Cunningham G."/>
            <person name="Miller S."/>
        </authorList>
    </citation>
    <scope>NUCLEOTIDE SEQUENCE [LARGE SCALE GENOMIC DNA]</scope>
    <source>
        <strain evidence="4 6">Davo</strain>
    </source>
</reference>
<evidence type="ECO:0000313" key="5">
    <source>
        <dbReference type="EMBL" id="QZA07960.1"/>
    </source>
</evidence>
<evidence type="ECO:0000256" key="2">
    <source>
        <dbReference type="ARBA" id="ARBA00022679"/>
    </source>
</evidence>
<keyword evidence="1 4" id="KW-0489">Methyltransferase</keyword>
<dbReference type="InterPro" id="IPR050362">
    <property type="entry name" value="Cation-dep_OMT"/>
</dbReference>
<evidence type="ECO:0000313" key="6">
    <source>
        <dbReference type="Proteomes" id="UP000036464"/>
    </source>
</evidence>
<dbReference type="InterPro" id="IPR029063">
    <property type="entry name" value="SAM-dependent_MTases_sf"/>
</dbReference>
<organism evidence="5 7">
    <name type="scientific">Mycolicibacter heraklionensis</name>
    <dbReference type="NCBI Taxonomy" id="512402"/>
    <lineage>
        <taxon>Bacteria</taxon>
        <taxon>Bacillati</taxon>
        <taxon>Actinomycetota</taxon>
        <taxon>Actinomycetes</taxon>
        <taxon>Mycobacteriales</taxon>
        <taxon>Mycobacteriaceae</taxon>
        <taxon>Mycolicibacter</taxon>
    </lineage>
</organism>
<sequence>MTENSTPRDVDALLDNLLAGEDPALTAALAASDAAGLPPIAVSAQQGKFLNLLATAVRATRILEIGTLGGYSTIWLARAVGPAGSVVTLEYEPKHAEVARGNLDHAGVGDRVQILVGAALETLPTLTGEPFDLVFIDADKENNVGYLNWAVQLCHPGSVIVVDNVIREGTILEPRSEDATARGSRDVLELMGKHSRLRAAALQTVGSKGWDGFAFAIVD</sequence>
<dbReference type="Proteomes" id="UP000825008">
    <property type="component" value="Chromosome"/>
</dbReference>
<dbReference type="Pfam" id="PF01596">
    <property type="entry name" value="Methyltransf_3"/>
    <property type="match status" value="1"/>
</dbReference>
<dbReference type="CDD" id="cd02440">
    <property type="entry name" value="AdoMet_MTases"/>
    <property type="match status" value="1"/>
</dbReference>
<dbReference type="AlphaFoldDB" id="A0A9X7WIP7"/>
<dbReference type="EMBL" id="CP080997">
    <property type="protein sequence ID" value="QZA07960.1"/>
    <property type="molecule type" value="Genomic_DNA"/>
</dbReference>
<evidence type="ECO:0000313" key="4">
    <source>
        <dbReference type="EMBL" id="KLO27316.1"/>
    </source>
</evidence>
<keyword evidence="3" id="KW-0949">S-adenosyl-L-methionine</keyword>
<keyword evidence="6" id="KW-1185">Reference proteome</keyword>
<dbReference type="Gene3D" id="3.40.50.150">
    <property type="entry name" value="Vaccinia Virus protein VP39"/>
    <property type="match status" value="1"/>
</dbReference>
<keyword evidence="2" id="KW-0808">Transferase</keyword>
<dbReference type="InterPro" id="IPR002935">
    <property type="entry name" value="SAM_O-MeTrfase"/>
</dbReference>
<dbReference type="PROSITE" id="PS51682">
    <property type="entry name" value="SAM_OMT_I"/>
    <property type="match status" value="1"/>
</dbReference>
<evidence type="ECO:0000256" key="3">
    <source>
        <dbReference type="ARBA" id="ARBA00022691"/>
    </source>
</evidence>
<dbReference type="GO" id="GO:0008757">
    <property type="term" value="F:S-adenosylmethionine-dependent methyltransferase activity"/>
    <property type="evidence" value="ECO:0007669"/>
    <property type="project" value="TreeGrafter"/>
</dbReference>
<name>A0A9X7WIP7_9MYCO</name>
<dbReference type="GO" id="GO:0032259">
    <property type="term" value="P:methylation"/>
    <property type="evidence" value="ECO:0007669"/>
    <property type="project" value="UniProtKB-KW"/>
</dbReference>
<dbReference type="OrthoDB" id="9799672at2"/>
<evidence type="ECO:0000313" key="7">
    <source>
        <dbReference type="Proteomes" id="UP000825008"/>
    </source>
</evidence>
<reference evidence="5" key="2">
    <citation type="submission" date="2021-08" db="EMBL/GenBank/DDBJ databases">
        <title>Whole genome sequencing of non-tuberculosis mycobacteria type-strains.</title>
        <authorList>
            <person name="Igarashi Y."/>
            <person name="Osugi A."/>
            <person name="Mitarai S."/>
        </authorList>
    </citation>
    <scope>NUCLEOTIDE SEQUENCE</scope>
    <source>
        <strain evidence="5">JCM 30995</strain>
    </source>
</reference>
<dbReference type="PANTHER" id="PTHR10509:SF14">
    <property type="entry name" value="CAFFEOYL-COA O-METHYLTRANSFERASE 3-RELATED"/>
    <property type="match status" value="1"/>
</dbReference>
<proteinExistence type="predicted"/>
<protein>
    <submittedName>
        <fullName evidence="4 5">Methyltransferase</fullName>
    </submittedName>
</protein>
<dbReference type="EMBL" id="LDPO01000015">
    <property type="protein sequence ID" value="KLO27316.1"/>
    <property type="molecule type" value="Genomic_DNA"/>
</dbReference>
<dbReference type="KEGG" id="mher:K3U94_00955"/>
<dbReference type="SUPFAM" id="SSF53335">
    <property type="entry name" value="S-adenosyl-L-methionine-dependent methyltransferases"/>
    <property type="match status" value="1"/>
</dbReference>
<dbReference type="PANTHER" id="PTHR10509">
    <property type="entry name" value="O-METHYLTRANSFERASE-RELATED"/>
    <property type="match status" value="1"/>
</dbReference>
<dbReference type="GO" id="GO:0008171">
    <property type="term" value="F:O-methyltransferase activity"/>
    <property type="evidence" value="ECO:0007669"/>
    <property type="project" value="InterPro"/>
</dbReference>
<dbReference type="RefSeq" id="WP_046283282.1">
    <property type="nucleotide sequence ID" value="NZ_CP080997.1"/>
</dbReference>
<dbReference type="Proteomes" id="UP000036464">
    <property type="component" value="Unassembled WGS sequence"/>
</dbReference>
<evidence type="ECO:0000256" key="1">
    <source>
        <dbReference type="ARBA" id="ARBA00022603"/>
    </source>
</evidence>